<dbReference type="OrthoDB" id="43333at2157"/>
<feature type="domain" description="CBS" evidence="3">
    <location>
        <begin position="70"/>
        <end position="125"/>
    </location>
</feature>
<keyword evidence="5" id="KW-1185">Reference proteome</keyword>
<name>D3RWK4_FERPA</name>
<dbReference type="SMART" id="SM00116">
    <property type="entry name" value="CBS"/>
    <property type="match status" value="2"/>
</dbReference>
<dbReference type="PANTHER" id="PTHR43080:SF2">
    <property type="entry name" value="CBS DOMAIN-CONTAINING PROTEIN"/>
    <property type="match status" value="1"/>
</dbReference>
<sequence>MKLREVMKRDLVVVDEKTKVSEVCRIMGEKRVGSVLVSRNGEIYGIFTERDLLSKVFPDDGLEREVGRYATTPLITVSPDYSVKEAAKIMAEMKIRRLVIAEEGEVAGIFTASDLVEVLAKHPELMR</sequence>
<dbReference type="InterPro" id="IPR000644">
    <property type="entry name" value="CBS_dom"/>
</dbReference>
<dbReference type="HOGENOM" id="CLU_040681_12_2_2"/>
<dbReference type="Proteomes" id="UP000002613">
    <property type="component" value="Chromosome"/>
</dbReference>
<dbReference type="Pfam" id="PF00571">
    <property type="entry name" value="CBS"/>
    <property type="match status" value="2"/>
</dbReference>
<organism evidence="4 5">
    <name type="scientific">Ferroglobus placidus (strain DSM 10642 / AEDII12DO)</name>
    <dbReference type="NCBI Taxonomy" id="589924"/>
    <lineage>
        <taxon>Archaea</taxon>
        <taxon>Methanobacteriati</taxon>
        <taxon>Methanobacteriota</taxon>
        <taxon>Archaeoglobi</taxon>
        <taxon>Archaeoglobales</taxon>
        <taxon>Archaeoglobaceae</taxon>
        <taxon>Ferroglobus</taxon>
    </lineage>
</organism>
<evidence type="ECO:0000313" key="4">
    <source>
        <dbReference type="EMBL" id="ADC64867.1"/>
    </source>
</evidence>
<proteinExistence type="predicted"/>
<dbReference type="EMBL" id="CP001899">
    <property type="protein sequence ID" value="ADC64867.1"/>
    <property type="molecule type" value="Genomic_DNA"/>
</dbReference>
<keyword evidence="1 2" id="KW-0129">CBS domain</keyword>
<dbReference type="KEGG" id="fpl:Ferp_0697"/>
<protein>
    <submittedName>
        <fullName evidence="4">Putative signal transduction protein with CBS domains</fullName>
    </submittedName>
</protein>
<dbReference type="RefSeq" id="WP_012965211.1">
    <property type="nucleotide sequence ID" value="NC_013849.1"/>
</dbReference>
<dbReference type="Gene3D" id="3.10.580.10">
    <property type="entry name" value="CBS-domain"/>
    <property type="match status" value="1"/>
</dbReference>
<dbReference type="PANTHER" id="PTHR43080">
    <property type="entry name" value="CBS DOMAIN-CONTAINING PROTEIN CBSX3, MITOCHONDRIAL"/>
    <property type="match status" value="1"/>
</dbReference>
<accession>D3RWK4</accession>
<feature type="domain" description="CBS" evidence="3">
    <location>
        <begin position="7"/>
        <end position="64"/>
    </location>
</feature>
<dbReference type="PaxDb" id="589924-Ferp_0697"/>
<dbReference type="InterPro" id="IPR046342">
    <property type="entry name" value="CBS_dom_sf"/>
</dbReference>
<dbReference type="AlphaFoldDB" id="D3RWK4"/>
<dbReference type="STRING" id="589924.Ferp_0697"/>
<evidence type="ECO:0000256" key="2">
    <source>
        <dbReference type="PROSITE-ProRule" id="PRU00703"/>
    </source>
</evidence>
<evidence type="ECO:0000256" key="1">
    <source>
        <dbReference type="ARBA" id="ARBA00023122"/>
    </source>
</evidence>
<dbReference type="GeneID" id="8778201"/>
<reference evidence="4 5" key="2">
    <citation type="journal article" date="2011" name="Stand. Genomic Sci.">
        <title>Complete genome sequence of Ferroglobus placidus AEDII12DO.</title>
        <authorList>
            <person name="Anderson I."/>
            <person name="Risso C."/>
            <person name="Holmes D."/>
            <person name="Lucas S."/>
            <person name="Copeland A."/>
            <person name="Lapidus A."/>
            <person name="Cheng J.F."/>
            <person name="Bruce D."/>
            <person name="Goodwin L."/>
            <person name="Pitluck S."/>
            <person name="Saunders E."/>
            <person name="Brettin T."/>
            <person name="Detter J.C."/>
            <person name="Han C."/>
            <person name="Tapia R."/>
            <person name="Larimer F."/>
            <person name="Land M."/>
            <person name="Hauser L."/>
            <person name="Woyke T."/>
            <person name="Lovley D."/>
            <person name="Kyrpides N."/>
            <person name="Ivanova N."/>
        </authorList>
    </citation>
    <scope>NUCLEOTIDE SEQUENCE [LARGE SCALE GENOMIC DNA]</scope>
    <source>
        <strain evidence="5">DSM 10642 / AEDII12DO</strain>
    </source>
</reference>
<dbReference type="SUPFAM" id="SSF54631">
    <property type="entry name" value="CBS-domain pair"/>
    <property type="match status" value="1"/>
</dbReference>
<dbReference type="PROSITE" id="PS51371">
    <property type="entry name" value="CBS"/>
    <property type="match status" value="2"/>
</dbReference>
<reference evidence="5" key="1">
    <citation type="submission" date="2010-02" db="EMBL/GenBank/DDBJ databases">
        <title>Complete sequence of Ferroglobus placidus DSM 10642.</title>
        <authorList>
            <consortium name="US DOE Joint Genome Institute"/>
            <person name="Lucas S."/>
            <person name="Copeland A."/>
            <person name="Lapidus A."/>
            <person name="Cheng J.-F."/>
            <person name="Bruce D."/>
            <person name="Goodwin L."/>
            <person name="Pitluck S."/>
            <person name="Saunders E."/>
            <person name="Brettin T."/>
            <person name="Detter J.C."/>
            <person name="Han C."/>
            <person name="Tapia R."/>
            <person name="Larimer F."/>
            <person name="Land M."/>
            <person name="Hauser L."/>
            <person name="Kyrpides N."/>
            <person name="Ivanova N."/>
            <person name="Holmes D."/>
            <person name="Lovley D."/>
            <person name="Kyrpides N."/>
            <person name="Anderson I.J."/>
            <person name="Woyke T."/>
        </authorList>
    </citation>
    <scope>NUCLEOTIDE SEQUENCE [LARGE SCALE GENOMIC DNA]</scope>
    <source>
        <strain evidence="5">DSM 10642 / AEDII12DO</strain>
    </source>
</reference>
<evidence type="ECO:0000313" key="5">
    <source>
        <dbReference type="Proteomes" id="UP000002613"/>
    </source>
</evidence>
<dbReference type="eggNOG" id="arCOG00606">
    <property type="taxonomic scope" value="Archaea"/>
</dbReference>
<dbReference type="InterPro" id="IPR051257">
    <property type="entry name" value="Diverse_CBS-Domain"/>
</dbReference>
<gene>
    <name evidence="4" type="ordered locus">Ferp_0697</name>
</gene>
<evidence type="ECO:0000259" key="3">
    <source>
        <dbReference type="PROSITE" id="PS51371"/>
    </source>
</evidence>